<keyword evidence="2" id="KW-1185">Reference proteome</keyword>
<dbReference type="Pfam" id="PF10636">
    <property type="entry name" value="hemP"/>
    <property type="match status" value="1"/>
</dbReference>
<evidence type="ECO:0000313" key="1">
    <source>
        <dbReference type="EMBL" id="QDU57645.1"/>
    </source>
</evidence>
<evidence type="ECO:0008006" key="3">
    <source>
        <dbReference type="Google" id="ProtNLM"/>
    </source>
</evidence>
<sequence length="55" mass="6376">MSEREDHKTPTPNEPEQRIVTSSELMQGGRTLLIEHTGQIYRLTITKNDKLILQK</sequence>
<dbReference type="Gene3D" id="2.10.70.10">
    <property type="entry name" value="Complement Module, domain 1"/>
    <property type="match status" value="1"/>
</dbReference>
<proteinExistence type="predicted"/>
<dbReference type="AlphaFoldDB" id="A0A518ASE4"/>
<organism evidence="1 2">
    <name type="scientific">Aeoliella mucimassa</name>
    <dbReference type="NCBI Taxonomy" id="2527972"/>
    <lineage>
        <taxon>Bacteria</taxon>
        <taxon>Pseudomonadati</taxon>
        <taxon>Planctomycetota</taxon>
        <taxon>Planctomycetia</taxon>
        <taxon>Pirellulales</taxon>
        <taxon>Lacipirellulaceae</taxon>
        <taxon>Aeoliella</taxon>
    </lineage>
</organism>
<name>A0A518ASE4_9BACT</name>
<dbReference type="KEGG" id="amuc:Pan181_38640"/>
<accession>A0A518ASE4</accession>
<dbReference type="RefSeq" id="WP_197528496.1">
    <property type="nucleotide sequence ID" value="NZ_CP036278.1"/>
</dbReference>
<dbReference type="EMBL" id="CP036278">
    <property type="protein sequence ID" value="QDU57645.1"/>
    <property type="molecule type" value="Genomic_DNA"/>
</dbReference>
<evidence type="ECO:0000313" key="2">
    <source>
        <dbReference type="Proteomes" id="UP000315750"/>
    </source>
</evidence>
<dbReference type="InterPro" id="IPR019600">
    <property type="entry name" value="Hemin_uptake_protein_HemP"/>
</dbReference>
<reference evidence="1 2" key="1">
    <citation type="submission" date="2019-02" db="EMBL/GenBank/DDBJ databases">
        <title>Deep-cultivation of Planctomycetes and their phenomic and genomic characterization uncovers novel biology.</title>
        <authorList>
            <person name="Wiegand S."/>
            <person name="Jogler M."/>
            <person name="Boedeker C."/>
            <person name="Pinto D."/>
            <person name="Vollmers J."/>
            <person name="Rivas-Marin E."/>
            <person name="Kohn T."/>
            <person name="Peeters S.H."/>
            <person name="Heuer A."/>
            <person name="Rast P."/>
            <person name="Oberbeckmann S."/>
            <person name="Bunk B."/>
            <person name="Jeske O."/>
            <person name="Meyerdierks A."/>
            <person name="Storesund J.E."/>
            <person name="Kallscheuer N."/>
            <person name="Luecker S."/>
            <person name="Lage O.M."/>
            <person name="Pohl T."/>
            <person name="Merkel B.J."/>
            <person name="Hornburger P."/>
            <person name="Mueller R.-W."/>
            <person name="Bruemmer F."/>
            <person name="Labrenz M."/>
            <person name="Spormann A.M."/>
            <person name="Op den Camp H."/>
            <person name="Overmann J."/>
            <person name="Amann R."/>
            <person name="Jetten M.S.M."/>
            <person name="Mascher T."/>
            <person name="Medema M.H."/>
            <person name="Devos D.P."/>
            <person name="Kaster A.-K."/>
            <person name="Ovreas L."/>
            <person name="Rohde M."/>
            <person name="Galperin M.Y."/>
            <person name="Jogler C."/>
        </authorList>
    </citation>
    <scope>NUCLEOTIDE SEQUENCE [LARGE SCALE GENOMIC DNA]</scope>
    <source>
        <strain evidence="1 2">Pan181</strain>
    </source>
</reference>
<dbReference type="Proteomes" id="UP000315750">
    <property type="component" value="Chromosome"/>
</dbReference>
<gene>
    <name evidence="1" type="ORF">Pan181_38640</name>
</gene>
<protein>
    <recommendedName>
        <fullName evidence="3">Hemin uptake protein hemP</fullName>
    </recommendedName>
</protein>